<feature type="transmembrane region" description="Helical" evidence="1">
    <location>
        <begin position="101"/>
        <end position="130"/>
    </location>
</feature>
<organism evidence="2 3">
    <name type="scientific">Simonsiella muelleri ATCC 29453</name>
    <dbReference type="NCBI Taxonomy" id="641147"/>
    <lineage>
        <taxon>Bacteria</taxon>
        <taxon>Pseudomonadati</taxon>
        <taxon>Pseudomonadota</taxon>
        <taxon>Betaproteobacteria</taxon>
        <taxon>Neisseriales</taxon>
        <taxon>Neisseriaceae</taxon>
        <taxon>Simonsiella</taxon>
    </lineage>
</organism>
<feature type="transmembrane region" description="Helical" evidence="1">
    <location>
        <begin position="187"/>
        <end position="213"/>
    </location>
</feature>
<reference evidence="2 3" key="2">
    <citation type="submission" date="2011-10" db="EMBL/GenBank/DDBJ databases">
        <title>The Genome Sequence of Simonsiella muelleri ATCC 29453.</title>
        <authorList>
            <consortium name="The Broad Institute Genome Sequencing Platform"/>
            <consortium name="The Broad Institute Genome Sequencing Center for Infectious Disease"/>
            <person name="Earl A."/>
            <person name="Ward D."/>
            <person name="Feldgarden M."/>
            <person name="Gevers D."/>
            <person name="Izard J."/>
            <person name="Baranova O.V."/>
            <person name="Blanton J.M."/>
            <person name="Tanner A.C."/>
            <person name="Dewhirst F."/>
            <person name="Young S.K."/>
            <person name="Zeng Q."/>
            <person name="Gargeya S."/>
            <person name="Fitzgerald M."/>
            <person name="Haas B."/>
            <person name="Abouelleil A."/>
            <person name="Alvarado L."/>
            <person name="Arachchi H.M."/>
            <person name="Berlin A."/>
            <person name="Brown A."/>
            <person name="Chapman S.B."/>
            <person name="Chen Z."/>
            <person name="Dunbar C."/>
            <person name="Freedman E."/>
            <person name="Gearin G."/>
            <person name="Goldberg J."/>
            <person name="Griggs A."/>
            <person name="Gujja S."/>
            <person name="Heiman D."/>
            <person name="Howarth C."/>
            <person name="Larson L."/>
            <person name="Lui A."/>
            <person name="MacDonald P.J.P."/>
            <person name="Montmayeur A."/>
            <person name="Murphy C."/>
            <person name="Neiman D."/>
            <person name="Pearson M."/>
            <person name="Priest M."/>
            <person name="Roberts A."/>
            <person name="Saif S."/>
            <person name="Shea T."/>
            <person name="Shenoy N."/>
            <person name="Sisk P."/>
            <person name="Stolte C."/>
            <person name="Sykes S."/>
            <person name="Wortman J."/>
            <person name="Nusbaum C."/>
            <person name="Birren B."/>
        </authorList>
    </citation>
    <scope>NUCLEOTIDE SEQUENCE [LARGE SCALE GENOMIC DNA]</scope>
    <source>
        <strain evidence="2 3">ATCC 29453</strain>
    </source>
</reference>
<reference evidence="2 3" key="1">
    <citation type="submission" date="2010-03" db="EMBL/GenBank/DDBJ databases">
        <authorList>
            <consortium name="The Broad Institute Genome Sequencing Platform"/>
            <person name="Ward D."/>
            <person name="Earl A."/>
            <person name="Feldgarden M."/>
            <person name="Gevers D."/>
            <person name="Young S."/>
            <person name="Zeng Q."/>
            <person name="Koehrsen M."/>
            <person name="Alvarado L."/>
            <person name="Berlin A.M."/>
            <person name="Borenstein D."/>
            <person name="Chapman S.B."/>
            <person name="Chen Z."/>
            <person name="Engels R."/>
            <person name="Freedman E."/>
            <person name="Gellesch M."/>
            <person name="Goldberg J."/>
            <person name="Griggs A."/>
            <person name="Gujja S."/>
            <person name="Heilman E.R."/>
            <person name="Heiman D.I."/>
            <person name="Hepburn T.A."/>
            <person name="Howarth C."/>
            <person name="Jen D."/>
            <person name="Larson L."/>
            <person name="Mehta T."/>
            <person name="Park D."/>
            <person name="Pearson M."/>
            <person name="Richards J."/>
            <person name="Roberts A."/>
            <person name="Saif S."/>
            <person name="Shea T.D."/>
            <person name="Shenoy N."/>
            <person name="Sisk P."/>
            <person name="Stolte C."/>
            <person name="Sykes S.N."/>
            <person name="Walk T."/>
            <person name="White J."/>
            <person name="Yandava C."/>
            <person name="Izard J."/>
            <person name="Baranova O.V."/>
            <person name="Blanton J.M."/>
            <person name="Tanner A.C."/>
            <person name="Dewhirst F."/>
            <person name="Haas B."/>
            <person name="Nusbaum C."/>
            <person name="Birren B."/>
        </authorList>
    </citation>
    <scope>NUCLEOTIDE SEQUENCE [LARGE SCALE GENOMIC DNA]</scope>
    <source>
        <strain evidence="2 3">ATCC 29453</strain>
    </source>
</reference>
<dbReference type="Proteomes" id="UP000017813">
    <property type="component" value="Unassembled WGS sequence"/>
</dbReference>
<feature type="transmembrane region" description="Helical" evidence="1">
    <location>
        <begin position="31"/>
        <end position="50"/>
    </location>
</feature>
<accession>V9HLP0</accession>
<sequence>MMFGLSLESWVIGLMLSAFFWQTGRHQQFQWLWFAVVLWLVLGIFSARLLPNVLGITRIPNLFIVHFYMFMGSVFFFINSSKRQPEKSDSARILTWQNPEAGNWLTTFAVSGAVMHAAFLLLCVLVWLQYPRGYTAMLPAQLLKLYALDPVYWFSIQLLMMLLFAVHRLMLRQPVYVFSFGQIQGGFLLALILFFLYITNVYQYIMPLIYYFFLKG</sequence>
<dbReference type="eggNOG" id="ENOG5032TQF">
    <property type="taxonomic scope" value="Bacteria"/>
</dbReference>
<keyword evidence="1" id="KW-1133">Transmembrane helix</keyword>
<dbReference type="HOGENOM" id="CLU_117580_0_0_4"/>
<dbReference type="OrthoDB" id="8613517at2"/>
<proteinExistence type="predicted"/>
<keyword evidence="3" id="KW-1185">Reference proteome</keyword>
<dbReference type="STRING" id="641147.HMPREF9021_01010"/>
<feature type="transmembrane region" description="Helical" evidence="1">
    <location>
        <begin position="6"/>
        <end position="24"/>
    </location>
</feature>
<dbReference type="EMBL" id="ADCY02000033">
    <property type="protein sequence ID" value="EFG31178.2"/>
    <property type="molecule type" value="Genomic_DNA"/>
</dbReference>
<keyword evidence="1" id="KW-0812">Transmembrane</keyword>
<name>V9HLP0_9NEIS</name>
<evidence type="ECO:0000313" key="3">
    <source>
        <dbReference type="Proteomes" id="UP000017813"/>
    </source>
</evidence>
<dbReference type="RefSeq" id="WP_002641988.1">
    <property type="nucleotide sequence ID" value="NZ_CP019448.1"/>
</dbReference>
<evidence type="ECO:0000256" key="1">
    <source>
        <dbReference type="SAM" id="Phobius"/>
    </source>
</evidence>
<evidence type="ECO:0000313" key="2">
    <source>
        <dbReference type="EMBL" id="EFG31178.2"/>
    </source>
</evidence>
<keyword evidence="1" id="KW-0472">Membrane</keyword>
<gene>
    <name evidence="2" type="ORF">HMPREF9021_01010</name>
</gene>
<feature type="transmembrane region" description="Helical" evidence="1">
    <location>
        <begin position="62"/>
        <end position="80"/>
    </location>
</feature>
<dbReference type="AlphaFoldDB" id="V9HLP0"/>
<comment type="caution">
    <text evidence="2">The sequence shown here is derived from an EMBL/GenBank/DDBJ whole genome shotgun (WGS) entry which is preliminary data.</text>
</comment>
<feature type="transmembrane region" description="Helical" evidence="1">
    <location>
        <begin position="150"/>
        <end position="166"/>
    </location>
</feature>
<protein>
    <submittedName>
        <fullName evidence="2">Uncharacterized protein</fullName>
    </submittedName>
</protein>